<evidence type="ECO:0000256" key="2">
    <source>
        <dbReference type="SAM" id="Phobius"/>
    </source>
</evidence>
<evidence type="ECO:0000256" key="1">
    <source>
        <dbReference type="SAM" id="MobiDB-lite"/>
    </source>
</evidence>
<organism evidence="4 5">
    <name type="scientific">Parambassis ranga</name>
    <name type="common">Indian glassy fish</name>
    <dbReference type="NCBI Taxonomy" id="210632"/>
    <lineage>
        <taxon>Eukaryota</taxon>
        <taxon>Metazoa</taxon>
        <taxon>Chordata</taxon>
        <taxon>Craniata</taxon>
        <taxon>Vertebrata</taxon>
        <taxon>Euteleostomi</taxon>
        <taxon>Actinopterygii</taxon>
        <taxon>Neopterygii</taxon>
        <taxon>Teleostei</taxon>
        <taxon>Neoteleostei</taxon>
        <taxon>Acanthomorphata</taxon>
        <taxon>Ovalentaria</taxon>
        <taxon>Ambassidae</taxon>
        <taxon>Parambassis</taxon>
    </lineage>
</organism>
<feature type="chain" id="PRO_5028059463" evidence="3">
    <location>
        <begin position="31"/>
        <end position="428"/>
    </location>
</feature>
<keyword evidence="4" id="KW-1185">Reference proteome</keyword>
<evidence type="ECO:0000313" key="4">
    <source>
        <dbReference type="Proteomes" id="UP000515145"/>
    </source>
</evidence>
<keyword evidence="2" id="KW-0472">Membrane</keyword>
<name>A0A6P7KE42_9TELE</name>
<gene>
    <name evidence="5" type="primary">c19h11orf24</name>
</gene>
<dbReference type="GeneID" id="114452583"/>
<feature type="compositionally biased region" description="Low complexity" evidence="1">
    <location>
        <begin position="229"/>
        <end position="293"/>
    </location>
</feature>
<proteinExistence type="predicted"/>
<feature type="region of interest" description="Disordered" evidence="1">
    <location>
        <begin position="229"/>
        <end position="305"/>
    </location>
</feature>
<dbReference type="InterPro" id="IPR041056">
    <property type="entry name" value="DUF5585"/>
</dbReference>
<dbReference type="RefSeq" id="XP_028287764.1">
    <property type="nucleotide sequence ID" value="XM_028431963.1"/>
</dbReference>
<evidence type="ECO:0000256" key="3">
    <source>
        <dbReference type="SAM" id="SignalP"/>
    </source>
</evidence>
<feature type="compositionally biased region" description="Polar residues" evidence="1">
    <location>
        <begin position="47"/>
        <end position="66"/>
    </location>
</feature>
<dbReference type="Pfam" id="PF17823">
    <property type="entry name" value="DUF5585"/>
    <property type="match status" value="1"/>
</dbReference>
<dbReference type="AlphaFoldDB" id="A0A6P7KE42"/>
<feature type="region of interest" description="Disordered" evidence="1">
    <location>
        <begin position="44"/>
        <end position="79"/>
    </location>
</feature>
<evidence type="ECO:0000313" key="5">
    <source>
        <dbReference type="RefSeq" id="XP_028287764.1"/>
    </source>
</evidence>
<keyword evidence="2" id="KW-0812">Transmembrane</keyword>
<accession>A0A6P7KE42</accession>
<feature type="transmembrane region" description="Helical" evidence="2">
    <location>
        <begin position="381"/>
        <end position="400"/>
    </location>
</feature>
<dbReference type="CTD" id="110285574"/>
<dbReference type="Proteomes" id="UP000515145">
    <property type="component" value="Chromosome 19"/>
</dbReference>
<protein>
    <submittedName>
        <fullName evidence="5">Uncharacterized protein C11orf24 homolog isoform X2</fullName>
    </submittedName>
</protein>
<keyword evidence="3" id="KW-0732">Signal</keyword>
<reference evidence="5" key="1">
    <citation type="submission" date="2025-08" db="UniProtKB">
        <authorList>
            <consortium name="RefSeq"/>
        </authorList>
    </citation>
    <scope>IDENTIFICATION</scope>
</reference>
<feature type="signal peptide" evidence="3">
    <location>
        <begin position="1"/>
        <end position="30"/>
    </location>
</feature>
<sequence length="428" mass="43898">MTLNSLMLQLSPLVCLHFLCLMLLVVDSSTKPVPLTELTKAHADCSSGCNTSTVEDTTAVHNSETRSSTHKSFSSDFNNDNESSLPIALTDSDSHQSSKSVLPTEVGTYSSPVASWVPSQQLSAGSDLSTPAPSNRHHPTKLAAPLVNSITSLPSESAPIGSTNTSGVVVGVTSDVPVATATTASQPTASTALLSTAMTATPSKATAALLSTATTASPSTATTALLSTTRAPPSTTTTTAVPSTTTTAVPSTTTTTALPSTTTTTALPSTTTTSVLSTTTTLSLPTTTAKSTTEAAPHHPSTVKANTTISITATTGTKVSQSSVPVLPHLSTRMPTVQPPGAAASNTSYGHNKIFASATKVPVVEIAGAALTKQLVDTASLLAVLLFGLLFFLVTVAVFVTQAYESYRRKDYTQVDYLINGMYTDSAV</sequence>
<feature type="region of interest" description="Disordered" evidence="1">
    <location>
        <begin position="84"/>
        <end position="103"/>
    </location>
</feature>
<keyword evidence="2" id="KW-1133">Transmembrane helix</keyword>